<dbReference type="InterPro" id="IPR001680">
    <property type="entry name" value="WD40_rpt"/>
</dbReference>
<proteinExistence type="predicted"/>
<evidence type="ECO:0000256" key="9">
    <source>
        <dbReference type="ARBA" id="ARBA00023034"/>
    </source>
</evidence>
<gene>
    <name evidence="16" type="ORF">KFE25_002882</name>
</gene>
<evidence type="ECO:0000256" key="3">
    <source>
        <dbReference type="ARBA" id="ARBA00022448"/>
    </source>
</evidence>
<keyword evidence="17" id="KW-1185">Reference proteome</keyword>
<dbReference type="InterPro" id="IPR016391">
    <property type="entry name" value="Coatomer_asu"/>
</dbReference>
<keyword evidence="3" id="KW-0813">Transport</keyword>
<evidence type="ECO:0000256" key="12">
    <source>
        <dbReference type="SAM" id="MobiDB-lite"/>
    </source>
</evidence>
<feature type="region of interest" description="Disordered" evidence="12">
    <location>
        <begin position="887"/>
        <end position="917"/>
    </location>
</feature>
<dbReference type="Gene3D" id="2.130.10.10">
    <property type="entry name" value="YVTN repeat-like/Quinoprotein amine dehydrogenase"/>
    <property type="match status" value="1"/>
</dbReference>
<dbReference type="Proteomes" id="UP000751190">
    <property type="component" value="Unassembled WGS sequence"/>
</dbReference>
<dbReference type="SUPFAM" id="SSF50978">
    <property type="entry name" value="WD40 repeat-like"/>
    <property type="match status" value="1"/>
</dbReference>
<evidence type="ECO:0000256" key="8">
    <source>
        <dbReference type="ARBA" id="ARBA00022927"/>
    </source>
</evidence>
<feature type="repeat" description="WD" evidence="11">
    <location>
        <begin position="272"/>
        <end position="313"/>
    </location>
</feature>
<dbReference type="GO" id="GO:0006888">
    <property type="term" value="P:endoplasmic reticulum to Golgi vesicle-mediated transport"/>
    <property type="evidence" value="ECO:0007669"/>
    <property type="project" value="InterPro"/>
</dbReference>
<dbReference type="InterPro" id="IPR047312">
    <property type="entry name" value="Coatomer_alpha_WD-assoc_reg"/>
</dbReference>
<dbReference type="InterPro" id="IPR056176">
    <property type="entry name" value="TPR_COPA_B"/>
</dbReference>
<dbReference type="Pfam" id="PF00400">
    <property type="entry name" value="WD40"/>
    <property type="match status" value="6"/>
</dbReference>
<dbReference type="PANTHER" id="PTHR19876:SF1">
    <property type="entry name" value="COATOMER SUBUNIT ALPHA"/>
    <property type="match status" value="1"/>
</dbReference>
<accession>A0A8J6CD82</accession>
<keyword evidence="8" id="KW-0653">Protein transport</keyword>
<sequence length="1291" mass="138815">MLTKFETKSNRVKGVAFHCSRPWVLASLHNGVVQLWDYRMGTLIDRFDEHEGPVRGVHFHAVQPLFVTGGDDYKIKVWNYKLRRCLFTLLGHLDYIRTVQFHHELPWIVSASDDQTIRVWNWLSRACVSVLTGHNHYVMCAQFHPREDLVLSASLDQTVRVWDTSGLRKKLALPSSSSSGKSLAGSLSSASDAAASAAAALQAAGKLGSLPQVEDLFGGNDATVKYVLEGHDRGVNWAAFHPSLPLIVSGADDRQVKLWRMNDTKAWEVDTLRGHINNVSCAVFHPKHELIVSDSEDKSIRVWDMSKRQGMQTFRREHDRFWILAVHPTQNLLGAGHDAGLIVFKLERERPAYVPLGSSLLFIKDRCVRAHDYASGKDVALLSIRRSSAGGSVGAGGGSAAAVVRSMHYNEAESMLLVSTDAEGGTYELYSVPRASGGGAAAGAGGAGNGAEGECKRGLGTSAVFVARQRFAVLDKNRQILVKNFANEVTKKCAPIHPATDALFPAATGTLLLRAEDRLTLFDVQQRKALGEIVAPAVKYVAWSADLSHVALIAKHSVVLANKRLQHLATLHETIRLKSGVWDSNGAFIYSTLNHLKYALTNGDGGIIRTLETPLYLTKYSNGKLHALDREARVRVLHVDTSELAFKLALHSRQYDEVLRTIRRSKLRGHAIIAYLQRKGFPQVALHFVTDEQVRFNLALECGQIELALDAAAKLDSKENWARLGAEALRQGNAQVVEMCLQRTKDFERLSFLYLITGNTDKLGKMLKIAAEVRLDNLSRFHNALYLGNARERVAVLAAAGQSALAYVLAVTHGLDDEATQLRGLMGGAVPELPCASPALLYPPLPILREGNWPQLSVSKDFWESVSAADKAGGPVGLGMDDPMLDGAMGGGGGGGAGGGDGGWGGDDLDLDLDGGAGGGGGGGGGLDAALGGGGAAGADGGGEGGGEGGGWEEDMLDLPDVPLLPSSGAGGAGYFAAPSSGQSTAERWARDSPLAADHFAAGAFDSGMAVLQRQLGLINFAPLKPIALALAGASHALAYGAVSTPALRVALTREGAAPRGGSLPASCVTLPSLVERLRQGYTSMTNGRFPEALVFFQGALHAIVLTVVDSKKQLAELRELQQICREYVTAICLDRARKEALEPKRQAELATYFTHCQMQPAHAALALRAAMTVTYRMRNFATAASLSRRLLDLHPRPELVTQARKVLQLCEQEPNDAVPLEYDDRNPFVTCNGSYTPIYKGSKLERCSYCGAAFKAEFKAKLCTVCEMGEVGGSATGLVCYVNQLTDSDM</sequence>
<protein>
    <recommendedName>
        <fullName evidence="18">Coatomer subunit alpha</fullName>
    </recommendedName>
</protein>
<dbReference type="InterPro" id="IPR036322">
    <property type="entry name" value="WD40_repeat_dom_sf"/>
</dbReference>
<dbReference type="OMA" id="EMTYQKQ"/>
<keyword evidence="9" id="KW-0333">Golgi apparatus</keyword>
<evidence type="ECO:0000256" key="10">
    <source>
        <dbReference type="ARBA" id="ARBA00023136"/>
    </source>
</evidence>
<dbReference type="InterPro" id="IPR015943">
    <property type="entry name" value="WD40/YVTN_repeat-like_dom_sf"/>
</dbReference>
<dbReference type="Pfam" id="PF06957">
    <property type="entry name" value="COPI_C"/>
    <property type="match status" value="1"/>
</dbReference>
<dbReference type="PROSITE" id="PS50294">
    <property type="entry name" value="WD_REPEATS_REGION"/>
    <property type="match status" value="5"/>
</dbReference>
<dbReference type="GO" id="GO:0005198">
    <property type="term" value="F:structural molecule activity"/>
    <property type="evidence" value="ECO:0007669"/>
    <property type="project" value="InterPro"/>
</dbReference>
<dbReference type="InterPro" id="IPR020472">
    <property type="entry name" value="WD40_PAC1"/>
</dbReference>
<feature type="compositionally biased region" description="Gly residues" evidence="12">
    <location>
        <begin position="888"/>
        <end position="906"/>
    </location>
</feature>
<dbReference type="EMBL" id="JAGTXO010000010">
    <property type="protein sequence ID" value="KAG8465575.1"/>
    <property type="molecule type" value="Genomic_DNA"/>
</dbReference>
<dbReference type="GO" id="GO:0000139">
    <property type="term" value="C:Golgi membrane"/>
    <property type="evidence" value="ECO:0007669"/>
    <property type="project" value="UniProtKB-SubCell"/>
</dbReference>
<feature type="domain" description="COPA/B second beta-propeller" evidence="13">
    <location>
        <begin position="399"/>
        <end position="629"/>
    </location>
</feature>
<feature type="repeat" description="WD" evidence="11">
    <location>
        <begin position="89"/>
        <end position="121"/>
    </location>
</feature>
<evidence type="ECO:0000313" key="17">
    <source>
        <dbReference type="Proteomes" id="UP000751190"/>
    </source>
</evidence>
<dbReference type="PANTHER" id="PTHR19876">
    <property type="entry name" value="COATOMER"/>
    <property type="match status" value="1"/>
</dbReference>
<keyword evidence="10" id="KW-0472">Membrane</keyword>
<dbReference type="OrthoDB" id="10261470at2759"/>
<evidence type="ECO:0000256" key="4">
    <source>
        <dbReference type="ARBA" id="ARBA00022490"/>
    </source>
</evidence>
<feature type="region of interest" description="Disordered" evidence="12">
    <location>
        <begin position="935"/>
        <end position="954"/>
    </location>
</feature>
<dbReference type="CDD" id="cd22948">
    <property type="entry name" value="Coatomer_WDAD_alpha"/>
    <property type="match status" value="1"/>
</dbReference>
<reference evidence="16" key="1">
    <citation type="submission" date="2021-05" db="EMBL/GenBank/DDBJ databases">
        <title>The genome of the haptophyte Pavlova lutheri (Diacronema luteri, Pavlovales) - a model for lipid biosynthesis in eukaryotic algae.</title>
        <authorList>
            <person name="Hulatt C.J."/>
            <person name="Posewitz M.C."/>
        </authorList>
    </citation>
    <scope>NUCLEOTIDE SEQUENCE</scope>
    <source>
        <strain evidence="16">NIVA-4/92</strain>
    </source>
</reference>
<dbReference type="PROSITE" id="PS50082">
    <property type="entry name" value="WD_REPEATS_2"/>
    <property type="match status" value="5"/>
</dbReference>
<dbReference type="GO" id="GO:0006891">
    <property type="term" value="P:intra-Golgi vesicle-mediated transport"/>
    <property type="evidence" value="ECO:0007669"/>
    <property type="project" value="TreeGrafter"/>
</dbReference>
<dbReference type="CDD" id="cd00200">
    <property type="entry name" value="WD40"/>
    <property type="match status" value="1"/>
</dbReference>
<evidence type="ECO:0008006" key="18">
    <source>
        <dbReference type="Google" id="ProtNLM"/>
    </source>
</evidence>
<dbReference type="FunFam" id="1.25.40.470:FF:000002">
    <property type="entry name" value="Coatomer subunit alpha"/>
    <property type="match status" value="1"/>
</dbReference>
<dbReference type="Pfam" id="PF04053">
    <property type="entry name" value="B-prop_COPA_B_2nd"/>
    <property type="match status" value="1"/>
</dbReference>
<dbReference type="InterPro" id="IPR050844">
    <property type="entry name" value="Coatomer_complex_subunit"/>
</dbReference>
<dbReference type="SMART" id="SM00320">
    <property type="entry name" value="WD40"/>
    <property type="match status" value="7"/>
</dbReference>
<dbReference type="InterPro" id="IPR006692">
    <property type="entry name" value="Beta-prop_COPA/B_2nd"/>
</dbReference>
<evidence type="ECO:0000256" key="7">
    <source>
        <dbReference type="ARBA" id="ARBA00022892"/>
    </source>
</evidence>
<feature type="repeat" description="WD" evidence="11">
    <location>
        <begin position="131"/>
        <end position="163"/>
    </location>
</feature>
<evidence type="ECO:0000259" key="13">
    <source>
        <dbReference type="Pfam" id="PF04053"/>
    </source>
</evidence>
<evidence type="ECO:0000259" key="15">
    <source>
        <dbReference type="Pfam" id="PF23953"/>
    </source>
</evidence>
<keyword evidence="5 11" id="KW-0853">WD repeat</keyword>
<evidence type="ECO:0000256" key="11">
    <source>
        <dbReference type="PROSITE-ProRule" id="PRU00221"/>
    </source>
</evidence>
<comment type="caution">
    <text evidence="16">The sequence shown here is derived from an EMBL/GenBank/DDBJ whole genome shotgun (WGS) entry which is preliminary data.</text>
</comment>
<dbReference type="PIRSF" id="PIRSF003354">
    <property type="entry name" value="Coatomer_alpha_subunit"/>
    <property type="match status" value="1"/>
</dbReference>
<dbReference type="InterPro" id="IPR010714">
    <property type="entry name" value="Coatomer_asu_C"/>
</dbReference>
<organism evidence="16 17">
    <name type="scientific">Diacronema lutheri</name>
    <name type="common">Unicellular marine alga</name>
    <name type="synonym">Monochrysis lutheri</name>
    <dbReference type="NCBI Taxonomy" id="2081491"/>
    <lineage>
        <taxon>Eukaryota</taxon>
        <taxon>Haptista</taxon>
        <taxon>Haptophyta</taxon>
        <taxon>Pavlovophyceae</taxon>
        <taxon>Pavlovales</taxon>
        <taxon>Pavlovaceae</taxon>
        <taxon>Diacronema</taxon>
    </lineage>
</organism>
<feature type="repeat" description="WD" evidence="11">
    <location>
        <begin position="228"/>
        <end position="269"/>
    </location>
</feature>
<evidence type="ECO:0000256" key="2">
    <source>
        <dbReference type="ARBA" id="ARBA00004496"/>
    </source>
</evidence>
<dbReference type="PRINTS" id="PR00320">
    <property type="entry name" value="GPROTEINBRPT"/>
</dbReference>
<dbReference type="Gene3D" id="1.25.40.470">
    <property type="match status" value="1"/>
</dbReference>
<name>A0A8J6CD82_DIALT</name>
<dbReference type="Pfam" id="PF23953">
    <property type="entry name" value="TPR_COPA_B"/>
    <property type="match status" value="1"/>
</dbReference>
<evidence type="ECO:0000313" key="16">
    <source>
        <dbReference type="EMBL" id="KAG8465575.1"/>
    </source>
</evidence>
<keyword evidence="4" id="KW-0963">Cytoplasm</keyword>
<dbReference type="GO" id="GO:0006890">
    <property type="term" value="P:retrograde vesicle-mediated transport, Golgi to endoplasmic reticulum"/>
    <property type="evidence" value="ECO:0007669"/>
    <property type="project" value="TreeGrafter"/>
</dbReference>
<feature type="domain" description="COPA/B TPR" evidence="15">
    <location>
        <begin position="656"/>
        <end position="813"/>
    </location>
</feature>
<feature type="compositionally biased region" description="Gly residues" evidence="12">
    <location>
        <begin position="935"/>
        <end position="950"/>
    </location>
</feature>
<evidence type="ECO:0000259" key="14">
    <source>
        <dbReference type="Pfam" id="PF06957"/>
    </source>
</evidence>
<comment type="subcellular location">
    <subcellularLocation>
        <location evidence="2">Cytoplasm</location>
    </subcellularLocation>
    <subcellularLocation>
        <location evidence="1">Golgi apparatus membrane</location>
        <topology evidence="1">Peripheral membrane protein</topology>
        <orientation evidence="1">Cytoplasmic side</orientation>
    </subcellularLocation>
</comment>
<evidence type="ECO:0000256" key="5">
    <source>
        <dbReference type="ARBA" id="ARBA00022574"/>
    </source>
</evidence>
<feature type="repeat" description="WD" evidence="11">
    <location>
        <begin position="47"/>
        <end position="88"/>
    </location>
</feature>
<feature type="domain" description="Coatomer alpha subunit C-terminal" evidence="14">
    <location>
        <begin position="900"/>
        <end position="1285"/>
    </location>
</feature>
<keyword evidence="6" id="KW-0677">Repeat</keyword>
<evidence type="ECO:0000256" key="1">
    <source>
        <dbReference type="ARBA" id="ARBA00004255"/>
    </source>
</evidence>
<dbReference type="GO" id="GO:0006886">
    <property type="term" value="P:intracellular protein transport"/>
    <property type="evidence" value="ECO:0007669"/>
    <property type="project" value="InterPro"/>
</dbReference>
<dbReference type="GO" id="GO:0030126">
    <property type="term" value="C:COPI vesicle coat"/>
    <property type="evidence" value="ECO:0007669"/>
    <property type="project" value="InterPro"/>
</dbReference>
<keyword evidence="7" id="KW-0931">ER-Golgi transport</keyword>
<evidence type="ECO:0000256" key="6">
    <source>
        <dbReference type="ARBA" id="ARBA00022737"/>
    </source>
</evidence>